<keyword evidence="5" id="KW-1185">Reference proteome</keyword>
<dbReference type="AlphaFoldDB" id="A0A939QL09"/>
<evidence type="ECO:0000259" key="2">
    <source>
        <dbReference type="Pfam" id="PF02771"/>
    </source>
</evidence>
<dbReference type="Proteomes" id="UP000668403">
    <property type="component" value="Unassembled WGS sequence"/>
</dbReference>
<comment type="caution">
    <text evidence="4">The sequence shown here is derived from an EMBL/GenBank/DDBJ whole genome shotgun (WGS) entry which is preliminary data.</text>
</comment>
<evidence type="ECO:0000313" key="4">
    <source>
        <dbReference type="EMBL" id="MBO2989826.1"/>
    </source>
</evidence>
<keyword evidence="1" id="KW-0560">Oxidoreductase</keyword>
<reference evidence="4" key="1">
    <citation type="submission" date="2021-03" db="EMBL/GenBank/DDBJ databases">
        <title>Leucobacter chromiisoli sp. nov., isolated from chromium-containing soil of chemical plant.</title>
        <authorList>
            <person name="Xu Z."/>
        </authorList>
    </citation>
    <scope>NUCLEOTIDE SEQUENCE</scope>
    <source>
        <strain evidence="4">K 70/01</strain>
    </source>
</reference>
<dbReference type="Gene3D" id="1.10.540.10">
    <property type="entry name" value="Acyl-CoA dehydrogenase/oxidase, N-terminal domain"/>
    <property type="match status" value="1"/>
</dbReference>
<dbReference type="PIRSF" id="PIRSF016578">
    <property type="entry name" value="HsaA"/>
    <property type="match status" value="1"/>
</dbReference>
<dbReference type="RefSeq" id="WP_208238372.1">
    <property type="nucleotide sequence ID" value="NZ_BAAAQU010000002.1"/>
</dbReference>
<feature type="domain" description="Acyl-CoA dehydrogenase/oxidase N-terminal" evidence="2">
    <location>
        <begin position="23"/>
        <end position="95"/>
    </location>
</feature>
<dbReference type="GO" id="GO:0003995">
    <property type="term" value="F:acyl-CoA dehydrogenase activity"/>
    <property type="evidence" value="ECO:0007669"/>
    <property type="project" value="TreeGrafter"/>
</dbReference>
<dbReference type="Pfam" id="PF08028">
    <property type="entry name" value="Acyl-CoA_dh_2"/>
    <property type="match status" value="1"/>
</dbReference>
<name>A0A939QL09_9MICO</name>
<dbReference type="PANTHER" id="PTHR43884:SF25">
    <property type="entry name" value="ACYL-COA DEHYDROGENASE YDBM-RELATED"/>
    <property type="match status" value="1"/>
</dbReference>
<dbReference type="InterPro" id="IPR046373">
    <property type="entry name" value="Acyl-CoA_Oxase/DH_mid-dom_sf"/>
</dbReference>
<dbReference type="Pfam" id="PF02771">
    <property type="entry name" value="Acyl-CoA_dh_N"/>
    <property type="match status" value="1"/>
</dbReference>
<organism evidence="4 5">
    <name type="scientific">Leucobacter tardus</name>
    <dbReference type="NCBI Taxonomy" id="501483"/>
    <lineage>
        <taxon>Bacteria</taxon>
        <taxon>Bacillati</taxon>
        <taxon>Actinomycetota</taxon>
        <taxon>Actinomycetes</taxon>
        <taxon>Micrococcales</taxon>
        <taxon>Microbacteriaceae</taxon>
        <taxon>Leucobacter</taxon>
    </lineage>
</organism>
<dbReference type="SUPFAM" id="SSF47203">
    <property type="entry name" value="Acyl-CoA dehydrogenase C-terminal domain-like"/>
    <property type="match status" value="1"/>
</dbReference>
<dbReference type="InterPro" id="IPR037069">
    <property type="entry name" value="AcylCoA_DH/ox_N_sf"/>
</dbReference>
<dbReference type="EMBL" id="JAGFBF010000005">
    <property type="protein sequence ID" value="MBO2989826.1"/>
    <property type="molecule type" value="Genomic_DNA"/>
</dbReference>
<proteinExistence type="predicted"/>
<dbReference type="SUPFAM" id="SSF56645">
    <property type="entry name" value="Acyl-CoA dehydrogenase NM domain-like"/>
    <property type="match status" value="1"/>
</dbReference>
<dbReference type="PANTHER" id="PTHR43884">
    <property type="entry name" value="ACYL-COA DEHYDROGENASE"/>
    <property type="match status" value="1"/>
</dbReference>
<feature type="domain" description="Acyl-CoA dehydrogenase C-terminal" evidence="3">
    <location>
        <begin position="257"/>
        <end position="380"/>
    </location>
</feature>
<protein>
    <submittedName>
        <fullName evidence="4">Acyl-CoA/acyl-ACP dehydrogenase</fullName>
    </submittedName>
</protein>
<dbReference type="InterPro" id="IPR013107">
    <property type="entry name" value="Acyl-CoA_DH_C"/>
</dbReference>
<gene>
    <name evidence="4" type="ORF">J4H85_07440</name>
</gene>
<dbReference type="InterPro" id="IPR009100">
    <property type="entry name" value="AcylCoA_DH/oxidase_NM_dom_sf"/>
</dbReference>
<dbReference type="InterPro" id="IPR036250">
    <property type="entry name" value="AcylCo_DH-like_C"/>
</dbReference>
<dbReference type="InterPro" id="IPR013786">
    <property type="entry name" value="AcylCoA_DH/ox_N"/>
</dbReference>
<accession>A0A939QL09</accession>
<sequence>MADRETRHRALAGRYLPDSLLARIRDRAADNDRRNRFFWEDLDDLRDHGYLTLFVPEQFGGPELSLNQVSRLQQRLAAAAPATALAVNMHLMCTGVVAAMFARGDRSLAYVFTDVMAGEIFAFGISEPANDWVLYGSHTAAEPLSGGGYAFTGVKIFTSLSPVWTRLIVHGLDRSDPDAPQVVFGFVERTHAEAAAGGGDGISVSDRWDVMGMRASHSRATVLDGARVRPERVARRIPEGRTPDLLTFAIMANFQLLIGSVYAGVARRALQVGAAALTGRHSAQRGTSFAEIPESRVRLADAHLDFTAIPAQLDATTRDFDELEDLGAAWPLRLVSARLNAVAAARRCAESALLCTGGSGFSNDHEVSRLLRDATAGLFHPPSIDAARPMYAAALLDGDDGPTADSP</sequence>
<dbReference type="Gene3D" id="1.20.140.10">
    <property type="entry name" value="Butyryl-CoA Dehydrogenase, subunit A, domain 3"/>
    <property type="match status" value="1"/>
</dbReference>
<dbReference type="Gene3D" id="2.40.110.10">
    <property type="entry name" value="Butyryl-CoA Dehydrogenase, subunit A, domain 2"/>
    <property type="match status" value="1"/>
</dbReference>
<evidence type="ECO:0000256" key="1">
    <source>
        <dbReference type="ARBA" id="ARBA00023002"/>
    </source>
</evidence>
<evidence type="ECO:0000313" key="5">
    <source>
        <dbReference type="Proteomes" id="UP000668403"/>
    </source>
</evidence>
<evidence type="ECO:0000259" key="3">
    <source>
        <dbReference type="Pfam" id="PF08028"/>
    </source>
</evidence>
<dbReference type="GO" id="GO:0050660">
    <property type="term" value="F:flavin adenine dinucleotide binding"/>
    <property type="evidence" value="ECO:0007669"/>
    <property type="project" value="InterPro"/>
</dbReference>